<evidence type="ECO:0008006" key="4">
    <source>
        <dbReference type="Google" id="ProtNLM"/>
    </source>
</evidence>
<accession>A0A0C3BIL5</accession>
<dbReference type="Proteomes" id="UP000054097">
    <property type="component" value="Unassembled WGS sequence"/>
</dbReference>
<dbReference type="InterPro" id="IPR036705">
    <property type="entry name" value="Ribosyl_crysJ1_sf"/>
</dbReference>
<gene>
    <name evidence="2" type="ORF">M408DRAFT_327586</name>
</gene>
<dbReference type="SUPFAM" id="SSF101478">
    <property type="entry name" value="ADP-ribosylglycohydrolase"/>
    <property type="match status" value="1"/>
</dbReference>
<dbReference type="InterPro" id="IPR005502">
    <property type="entry name" value="Ribosyl_crysJ1"/>
</dbReference>
<comment type="cofactor">
    <cofactor evidence="1">
        <name>Mg(2+)</name>
        <dbReference type="ChEBI" id="CHEBI:18420"/>
    </cofactor>
    <text evidence="1">Binds 2 magnesium ions per subunit.</text>
</comment>
<dbReference type="EMBL" id="KN824282">
    <property type="protein sequence ID" value="KIM31346.1"/>
    <property type="molecule type" value="Genomic_DNA"/>
</dbReference>
<feature type="binding site" evidence="1">
    <location>
        <position position="312"/>
    </location>
    <ligand>
        <name>Mg(2+)</name>
        <dbReference type="ChEBI" id="CHEBI:18420"/>
        <label>1</label>
    </ligand>
</feature>
<evidence type="ECO:0000313" key="2">
    <source>
        <dbReference type="EMBL" id="KIM31346.1"/>
    </source>
</evidence>
<sequence>MALASVSNKIRGCIVGGALGDAVGLFTEFLNASQARDLYGSHPRLKLRPPAPEGWKTMHMDRHRAMFEEAAWTDDTDQSLCILMSFLHSGGKQDTDIDYNDFAKRLKHWVAFGFRPLDRLPLGLGRTVGSVVNDPSFVEDPIGTSTLIWERGNRRMAANGAIMRTPVIGTLLFKNQERLYSSAINIAATTHADPRCLVSCTIASALVASIIRDEIHSDADIRNTIEAAILPVTSRDPPLPEEQIEEMRSLIWKDQLSDMELDGRSSIGYTYKCLASGVWALRQGVAAIKEGRNDGASVFERVITELTMAGGDADTNGAVAGSLLGTLLGYSNLPKGWTADLKYRDWLVSKADAATYLVTGEGAPYDYKNDTDTLIDAGKGDMSKEEMDARWKVLIETLHHRTGDTEKFAKLEADRKKREEGCVVL</sequence>
<organism evidence="2 3">
    <name type="scientific">Serendipita vermifera MAFF 305830</name>
    <dbReference type="NCBI Taxonomy" id="933852"/>
    <lineage>
        <taxon>Eukaryota</taxon>
        <taxon>Fungi</taxon>
        <taxon>Dikarya</taxon>
        <taxon>Basidiomycota</taxon>
        <taxon>Agaricomycotina</taxon>
        <taxon>Agaricomycetes</taxon>
        <taxon>Sebacinales</taxon>
        <taxon>Serendipitaceae</taxon>
        <taxon>Serendipita</taxon>
    </lineage>
</organism>
<proteinExistence type="predicted"/>
<feature type="binding site" evidence="1">
    <location>
        <position position="314"/>
    </location>
    <ligand>
        <name>Mg(2+)</name>
        <dbReference type="ChEBI" id="CHEBI:18420"/>
        <label>1</label>
    </ligand>
</feature>
<feature type="binding site" evidence="1">
    <location>
        <position position="75"/>
    </location>
    <ligand>
        <name>Mg(2+)</name>
        <dbReference type="ChEBI" id="CHEBI:18420"/>
        <label>1</label>
    </ligand>
</feature>
<name>A0A0C3BIL5_SERVB</name>
<dbReference type="HOGENOM" id="CLU_024566_9_2_1"/>
<evidence type="ECO:0000313" key="3">
    <source>
        <dbReference type="Proteomes" id="UP000054097"/>
    </source>
</evidence>
<dbReference type="GO" id="GO:0046872">
    <property type="term" value="F:metal ion binding"/>
    <property type="evidence" value="ECO:0007669"/>
    <property type="project" value="UniProtKB-KW"/>
</dbReference>
<feature type="binding site" evidence="1">
    <location>
        <position position="73"/>
    </location>
    <ligand>
        <name>Mg(2+)</name>
        <dbReference type="ChEBI" id="CHEBI:18420"/>
        <label>1</label>
    </ligand>
</feature>
<evidence type="ECO:0000256" key="1">
    <source>
        <dbReference type="PIRSR" id="PIRSR605502-1"/>
    </source>
</evidence>
<dbReference type="PANTHER" id="PTHR16222:SF28">
    <property type="entry name" value="ADP-RIBOSYLGLYCOHYDROLASE"/>
    <property type="match status" value="1"/>
</dbReference>
<dbReference type="AlphaFoldDB" id="A0A0C3BIL5"/>
<dbReference type="InterPro" id="IPR050792">
    <property type="entry name" value="ADP-ribosylglycohydrolase"/>
</dbReference>
<dbReference type="Gene3D" id="1.10.4080.10">
    <property type="entry name" value="ADP-ribosylation/Crystallin J1"/>
    <property type="match status" value="1"/>
</dbReference>
<keyword evidence="1" id="KW-0479">Metal-binding</keyword>
<keyword evidence="3" id="KW-1185">Reference proteome</keyword>
<reference evidence="3" key="2">
    <citation type="submission" date="2015-01" db="EMBL/GenBank/DDBJ databases">
        <title>Evolutionary Origins and Diversification of the Mycorrhizal Mutualists.</title>
        <authorList>
            <consortium name="DOE Joint Genome Institute"/>
            <consortium name="Mycorrhizal Genomics Consortium"/>
            <person name="Kohler A."/>
            <person name="Kuo A."/>
            <person name="Nagy L.G."/>
            <person name="Floudas D."/>
            <person name="Copeland A."/>
            <person name="Barry K.W."/>
            <person name="Cichocki N."/>
            <person name="Veneault-Fourrey C."/>
            <person name="LaButti K."/>
            <person name="Lindquist E.A."/>
            <person name="Lipzen A."/>
            <person name="Lundell T."/>
            <person name="Morin E."/>
            <person name="Murat C."/>
            <person name="Riley R."/>
            <person name="Ohm R."/>
            <person name="Sun H."/>
            <person name="Tunlid A."/>
            <person name="Henrissat B."/>
            <person name="Grigoriev I.V."/>
            <person name="Hibbett D.S."/>
            <person name="Martin F."/>
        </authorList>
    </citation>
    <scope>NUCLEOTIDE SEQUENCE [LARGE SCALE GENOMIC DNA]</scope>
    <source>
        <strain evidence="3">MAFF 305830</strain>
    </source>
</reference>
<dbReference type="OrthoDB" id="2021138at2759"/>
<reference evidence="2 3" key="1">
    <citation type="submission" date="2014-04" db="EMBL/GenBank/DDBJ databases">
        <authorList>
            <consortium name="DOE Joint Genome Institute"/>
            <person name="Kuo A."/>
            <person name="Zuccaro A."/>
            <person name="Kohler A."/>
            <person name="Nagy L.G."/>
            <person name="Floudas D."/>
            <person name="Copeland A."/>
            <person name="Barry K.W."/>
            <person name="Cichocki N."/>
            <person name="Veneault-Fourrey C."/>
            <person name="LaButti K."/>
            <person name="Lindquist E.A."/>
            <person name="Lipzen A."/>
            <person name="Lundell T."/>
            <person name="Morin E."/>
            <person name="Murat C."/>
            <person name="Sun H."/>
            <person name="Tunlid A."/>
            <person name="Henrissat B."/>
            <person name="Grigoriev I.V."/>
            <person name="Hibbett D.S."/>
            <person name="Martin F."/>
            <person name="Nordberg H.P."/>
            <person name="Cantor M.N."/>
            <person name="Hua S.X."/>
        </authorList>
    </citation>
    <scope>NUCLEOTIDE SEQUENCE [LARGE SCALE GENOMIC DNA]</scope>
    <source>
        <strain evidence="2 3">MAFF 305830</strain>
    </source>
</reference>
<dbReference type="STRING" id="933852.A0A0C3BIL5"/>
<dbReference type="PANTHER" id="PTHR16222">
    <property type="entry name" value="ADP-RIBOSYLGLYCOHYDROLASE"/>
    <property type="match status" value="1"/>
</dbReference>
<protein>
    <recommendedName>
        <fullName evidence="4">ADP-ribosylglycohydrolase</fullName>
    </recommendedName>
</protein>
<feature type="binding site" evidence="1">
    <location>
        <position position="74"/>
    </location>
    <ligand>
        <name>Mg(2+)</name>
        <dbReference type="ChEBI" id="CHEBI:18420"/>
        <label>1</label>
    </ligand>
</feature>
<dbReference type="Pfam" id="PF03747">
    <property type="entry name" value="ADP_ribosyl_GH"/>
    <property type="match status" value="1"/>
</dbReference>
<feature type="binding site" evidence="1">
    <location>
        <position position="315"/>
    </location>
    <ligand>
        <name>Mg(2+)</name>
        <dbReference type="ChEBI" id="CHEBI:18420"/>
        <label>1</label>
    </ligand>
</feature>
<keyword evidence="1" id="KW-0460">Magnesium</keyword>